<name>A0AAW6WES9_9FUSO</name>
<keyword evidence="5" id="KW-0378">Hydrolase</keyword>
<dbReference type="Proteomes" id="UP001173223">
    <property type="component" value="Unassembled WGS sequence"/>
</dbReference>
<protein>
    <submittedName>
        <fullName evidence="8">Type II toxin-antitoxin system HicA family toxin</fullName>
    </submittedName>
</protein>
<keyword evidence="3" id="KW-0540">Nuclease</keyword>
<dbReference type="Gene3D" id="3.30.920.30">
    <property type="entry name" value="Hypothetical protein"/>
    <property type="match status" value="1"/>
</dbReference>
<evidence type="ECO:0000313" key="8">
    <source>
        <dbReference type="EMBL" id="MDK4512958.1"/>
    </source>
</evidence>
<organism evidence="8 9">
    <name type="scientific">Fusobacterium necrophorum</name>
    <dbReference type="NCBI Taxonomy" id="859"/>
    <lineage>
        <taxon>Bacteria</taxon>
        <taxon>Fusobacteriati</taxon>
        <taxon>Fusobacteriota</taxon>
        <taxon>Fusobacteriia</taxon>
        <taxon>Fusobacteriales</taxon>
        <taxon>Fusobacteriaceae</taxon>
        <taxon>Fusobacterium</taxon>
    </lineage>
</organism>
<evidence type="ECO:0000256" key="3">
    <source>
        <dbReference type="ARBA" id="ARBA00022722"/>
    </source>
</evidence>
<keyword evidence="4" id="KW-0255">Endonuclease</keyword>
<dbReference type="GO" id="GO:0003729">
    <property type="term" value="F:mRNA binding"/>
    <property type="evidence" value="ECO:0007669"/>
    <property type="project" value="InterPro"/>
</dbReference>
<dbReference type="RefSeq" id="WP_285049435.1">
    <property type="nucleotide sequence ID" value="NZ_JAMGTK010000031.1"/>
</dbReference>
<dbReference type="InterPro" id="IPR012933">
    <property type="entry name" value="HicA_mRNA_interferase"/>
</dbReference>
<sequence>MSNIIPYKTLVKILLENGWKYDHTTGSHEIYIKDGKTCPVKCTKKDIPHGTLASIKRITGLKF</sequence>
<dbReference type="Pfam" id="PF07927">
    <property type="entry name" value="HicA_toxin"/>
    <property type="match status" value="1"/>
</dbReference>
<comment type="similarity">
    <text evidence="1">Belongs to the HicA mRNA interferase family.</text>
</comment>
<keyword evidence="2" id="KW-1277">Toxin-antitoxin system</keyword>
<keyword evidence="7" id="KW-0346">Stress response</keyword>
<evidence type="ECO:0000256" key="7">
    <source>
        <dbReference type="ARBA" id="ARBA00023016"/>
    </source>
</evidence>
<dbReference type="EMBL" id="JAMGTK010000031">
    <property type="protein sequence ID" value="MDK4512958.1"/>
    <property type="molecule type" value="Genomic_DNA"/>
</dbReference>
<evidence type="ECO:0000256" key="5">
    <source>
        <dbReference type="ARBA" id="ARBA00022801"/>
    </source>
</evidence>
<keyword evidence="9" id="KW-1185">Reference proteome</keyword>
<reference evidence="8" key="1">
    <citation type="journal article" date="2022" name="Gene">
        <title>A genome-led study on the pathogenesis of Fusobacterium necrophorum infections.</title>
        <authorList>
            <person name="Thapa G."/>
            <person name="Jayal A."/>
            <person name="Sikazwe E."/>
            <person name="Perry T."/>
            <person name="Mohammed Al Balushi A."/>
            <person name="Livingstone P."/>
        </authorList>
    </citation>
    <scope>NUCLEOTIDE SEQUENCE</scope>
    <source>
        <strain evidence="8">BRON_8</strain>
    </source>
</reference>
<proteinExistence type="inferred from homology"/>
<dbReference type="GO" id="GO:0016787">
    <property type="term" value="F:hydrolase activity"/>
    <property type="evidence" value="ECO:0007669"/>
    <property type="project" value="UniProtKB-KW"/>
</dbReference>
<dbReference type="AlphaFoldDB" id="A0AAW6WES9"/>
<evidence type="ECO:0000256" key="4">
    <source>
        <dbReference type="ARBA" id="ARBA00022759"/>
    </source>
</evidence>
<reference evidence="8" key="2">
    <citation type="submission" date="2022-04" db="EMBL/GenBank/DDBJ databases">
        <authorList>
            <person name="Livingstone P.G."/>
        </authorList>
    </citation>
    <scope>NUCLEOTIDE SEQUENCE</scope>
    <source>
        <strain evidence="8">BRON_8</strain>
    </source>
</reference>
<gene>
    <name evidence="8" type="ORF">MWG07_11925</name>
</gene>
<accession>A0AAW6WES9</accession>
<evidence type="ECO:0000256" key="1">
    <source>
        <dbReference type="ARBA" id="ARBA00006620"/>
    </source>
</evidence>
<evidence type="ECO:0000313" key="9">
    <source>
        <dbReference type="Proteomes" id="UP001173223"/>
    </source>
</evidence>
<dbReference type="SUPFAM" id="SSF54786">
    <property type="entry name" value="YcfA/nrd intein domain"/>
    <property type="match status" value="1"/>
</dbReference>
<evidence type="ECO:0000256" key="6">
    <source>
        <dbReference type="ARBA" id="ARBA00022884"/>
    </source>
</evidence>
<comment type="caution">
    <text evidence="8">The sequence shown here is derived from an EMBL/GenBank/DDBJ whole genome shotgun (WGS) entry which is preliminary data.</text>
</comment>
<evidence type="ECO:0000256" key="2">
    <source>
        <dbReference type="ARBA" id="ARBA00022649"/>
    </source>
</evidence>
<dbReference type="GO" id="GO:0004519">
    <property type="term" value="F:endonuclease activity"/>
    <property type="evidence" value="ECO:0007669"/>
    <property type="project" value="UniProtKB-KW"/>
</dbReference>
<keyword evidence="6" id="KW-0694">RNA-binding</keyword>
<dbReference type="InterPro" id="IPR038570">
    <property type="entry name" value="HicA_sf"/>
</dbReference>